<accession>A0A0F9D5X3</accession>
<proteinExistence type="predicted"/>
<comment type="caution">
    <text evidence="1">The sequence shown here is derived from an EMBL/GenBank/DDBJ whole genome shotgun (WGS) entry which is preliminary data.</text>
</comment>
<name>A0A0F9D5X3_9ZZZZ</name>
<dbReference type="Pfam" id="PF24835">
    <property type="entry name" value="DUF7717"/>
    <property type="match status" value="1"/>
</dbReference>
<organism evidence="1">
    <name type="scientific">marine sediment metagenome</name>
    <dbReference type="NCBI Taxonomy" id="412755"/>
    <lineage>
        <taxon>unclassified sequences</taxon>
        <taxon>metagenomes</taxon>
        <taxon>ecological metagenomes</taxon>
    </lineage>
</organism>
<gene>
    <name evidence="1" type="ORF">LCGC14_2238360</name>
</gene>
<evidence type="ECO:0000313" key="1">
    <source>
        <dbReference type="EMBL" id="KKL57143.1"/>
    </source>
</evidence>
<reference evidence="1" key="1">
    <citation type="journal article" date="2015" name="Nature">
        <title>Complex archaea that bridge the gap between prokaryotes and eukaryotes.</title>
        <authorList>
            <person name="Spang A."/>
            <person name="Saw J.H."/>
            <person name="Jorgensen S.L."/>
            <person name="Zaremba-Niedzwiedzka K."/>
            <person name="Martijn J."/>
            <person name="Lind A.E."/>
            <person name="van Eijk R."/>
            <person name="Schleper C."/>
            <person name="Guy L."/>
            <person name="Ettema T.J."/>
        </authorList>
    </citation>
    <scope>NUCLEOTIDE SEQUENCE</scope>
</reference>
<dbReference type="AlphaFoldDB" id="A0A0F9D5X3"/>
<sequence>MDINQIMAKVTDAIEKTYFPHLVNSYANWTSPAGSATDSVKEQMIQAFKDGLSYTVGRNYIKIISSRNGGNCTVHSFIVIKPTKGFEIGDILKAASWNAPATNFKRGNVFELWSLPAVTWTGC</sequence>
<protein>
    <submittedName>
        <fullName evidence="1">Uncharacterized protein</fullName>
    </submittedName>
</protein>
<dbReference type="InterPro" id="IPR056134">
    <property type="entry name" value="DUF7717"/>
</dbReference>
<dbReference type="EMBL" id="LAZR01030266">
    <property type="protein sequence ID" value="KKL57143.1"/>
    <property type="molecule type" value="Genomic_DNA"/>
</dbReference>